<dbReference type="AlphaFoldDB" id="A0A9D2BUN2"/>
<dbReference type="Proteomes" id="UP000886751">
    <property type="component" value="Unassembled WGS sequence"/>
</dbReference>
<accession>A0A9D2BUN2</accession>
<dbReference type="EMBL" id="DXEI01000141">
    <property type="protein sequence ID" value="HIX95705.1"/>
    <property type="molecule type" value="Genomic_DNA"/>
</dbReference>
<evidence type="ECO:0000256" key="1">
    <source>
        <dbReference type="SAM" id="Phobius"/>
    </source>
</evidence>
<gene>
    <name evidence="2" type="ORF">H9846_09650</name>
</gene>
<feature type="transmembrane region" description="Helical" evidence="1">
    <location>
        <begin position="399"/>
        <end position="419"/>
    </location>
</feature>
<organism evidence="2 3">
    <name type="scientific">Candidatus Gemmiger excrementipullorum</name>
    <dbReference type="NCBI Taxonomy" id="2838610"/>
    <lineage>
        <taxon>Bacteria</taxon>
        <taxon>Bacillati</taxon>
        <taxon>Bacillota</taxon>
        <taxon>Clostridia</taxon>
        <taxon>Eubacteriales</taxon>
        <taxon>Gemmiger</taxon>
    </lineage>
</organism>
<dbReference type="InterPro" id="IPR045691">
    <property type="entry name" value="DUF6056"/>
</dbReference>
<evidence type="ECO:0000313" key="3">
    <source>
        <dbReference type="Proteomes" id="UP000886751"/>
    </source>
</evidence>
<comment type="caution">
    <text evidence="2">The sequence shown here is derived from an EMBL/GenBank/DDBJ whole genome shotgun (WGS) entry which is preliminary data.</text>
</comment>
<feature type="transmembrane region" description="Helical" evidence="1">
    <location>
        <begin position="137"/>
        <end position="159"/>
    </location>
</feature>
<keyword evidence="1" id="KW-0812">Transmembrane</keyword>
<evidence type="ECO:0000313" key="2">
    <source>
        <dbReference type="EMBL" id="HIX95705.1"/>
    </source>
</evidence>
<reference evidence="2" key="1">
    <citation type="journal article" date="2021" name="PeerJ">
        <title>Extensive microbial diversity within the chicken gut microbiome revealed by metagenomics and culture.</title>
        <authorList>
            <person name="Gilroy R."/>
            <person name="Ravi A."/>
            <person name="Getino M."/>
            <person name="Pursley I."/>
            <person name="Horton D.L."/>
            <person name="Alikhan N.F."/>
            <person name="Baker D."/>
            <person name="Gharbi K."/>
            <person name="Hall N."/>
            <person name="Watson M."/>
            <person name="Adriaenssens E.M."/>
            <person name="Foster-Nyarko E."/>
            <person name="Jarju S."/>
            <person name="Secka A."/>
            <person name="Antonio M."/>
            <person name="Oren A."/>
            <person name="Chaudhuri R.R."/>
            <person name="La Ragione R."/>
            <person name="Hildebrand F."/>
            <person name="Pallen M.J."/>
        </authorList>
    </citation>
    <scope>NUCLEOTIDE SEQUENCE</scope>
    <source>
        <strain evidence="2">ChiHecec2B26-7398</strain>
    </source>
</reference>
<proteinExistence type="predicted"/>
<feature type="transmembrane region" description="Helical" evidence="1">
    <location>
        <begin position="202"/>
        <end position="232"/>
    </location>
</feature>
<reference evidence="2" key="2">
    <citation type="submission" date="2021-04" db="EMBL/GenBank/DDBJ databases">
        <authorList>
            <person name="Gilroy R."/>
        </authorList>
    </citation>
    <scope>NUCLEOTIDE SEQUENCE</scope>
    <source>
        <strain evidence="2">ChiHecec2B26-7398</strain>
    </source>
</reference>
<feature type="transmembrane region" description="Helical" evidence="1">
    <location>
        <begin position="171"/>
        <end position="190"/>
    </location>
</feature>
<keyword evidence="1" id="KW-0472">Membrane</keyword>
<protein>
    <submittedName>
        <fullName evidence="2">Uncharacterized protein</fullName>
    </submittedName>
</protein>
<feature type="transmembrane region" description="Helical" evidence="1">
    <location>
        <begin position="289"/>
        <end position="306"/>
    </location>
</feature>
<feature type="transmembrane region" description="Helical" evidence="1">
    <location>
        <begin position="104"/>
        <end position="125"/>
    </location>
</feature>
<keyword evidence="1" id="KW-1133">Transmembrane helix</keyword>
<feature type="transmembrane region" description="Helical" evidence="1">
    <location>
        <begin position="326"/>
        <end position="346"/>
    </location>
</feature>
<sequence length="513" mass="55422">MEKQRSNTGLWQDAAAQKRWLRRFLLLAAVLLLPAVILAFYARPSADDYVYAARTHAVVQQYGLDLPRLLAAAWDTNVYYFHNWQGLYVSGFVLALQPAIFGNAWYGLTLLCVLAPLLACLYGAARLTVRALAPQQKYLPAALAVLLLYAFVQGMPAPVEGLYWFNGAMNYQPYFALAVLNAALAFVLALPQTSRKRRAALAACGALLGLVIGGGHQVVAVMDLLVLALAAALCARRRNFWPCPALAAAAAGLLINITAPGTQVRAGGLAQAGFAEAVAKSFVLAALQWVRWLDVPLLCLLALLALPLRRLAQSRALPDRTFRRPWAGPAVTFVLMWAMIFLPSYTMGGIGAGRLLNVVWMTFVLGLAVSEFLLFGWLERVRGHSLAGAERLCAAHARAVPWVAAAMLVCIGCIGSHTVKEGQDNRFATSLEAVYELAAGEAQRFAAALDAREALLYDPAVPNAEITPLAADERPWLLFYTDVAVGPDLWGLTPYYSKDSVTVVAPQGQDGAS</sequence>
<name>A0A9D2BUN2_9FIRM</name>
<feature type="transmembrane region" description="Helical" evidence="1">
    <location>
        <begin position="20"/>
        <end position="42"/>
    </location>
</feature>
<feature type="transmembrane region" description="Helical" evidence="1">
    <location>
        <begin position="358"/>
        <end position="378"/>
    </location>
</feature>
<dbReference type="Pfam" id="PF19528">
    <property type="entry name" value="DUF6056"/>
    <property type="match status" value="1"/>
</dbReference>